<evidence type="ECO:0000256" key="1">
    <source>
        <dbReference type="SAM" id="MobiDB-lite"/>
    </source>
</evidence>
<protein>
    <submittedName>
        <fullName evidence="2">Uncharacterized protein</fullName>
    </submittedName>
</protein>
<reference evidence="2 3" key="1">
    <citation type="journal article" date="2019" name="Sci. Rep.">
        <title>Orb-weaving spider Araneus ventricosus genome elucidates the spidroin gene catalogue.</title>
        <authorList>
            <person name="Kono N."/>
            <person name="Nakamura H."/>
            <person name="Ohtoshi R."/>
            <person name="Moran D.A.P."/>
            <person name="Shinohara A."/>
            <person name="Yoshida Y."/>
            <person name="Fujiwara M."/>
            <person name="Mori M."/>
            <person name="Tomita M."/>
            <person name="Arakawa K."/>
        </authorList>
    </citation>
    <scope>NUCLEOTIDE SEQUENCE [LARGE SCALE GENOMIC DNA]</scope>
</reference>
<evidence type="ECO:0000313" key="2">
    <source>
        <dbReference type="EMBL" id="GBN19524.1"/>
    </source>
</evidence>
<proteinExistence type="predicted"/>
<dbReference type="Proteomes" id="UP000499080">
    <property type="component" value="Unassembled WGS sequence"/>
</dbReference>
<dbReference type="EMBL" id="BGPR01006501">
    <property type="protein sequence ID" value="GBN19524.1"/>
    <property type="molecule type" value="Genomic_DNA"/>
</dbReference>
<gene>
    <name evidence="2" type="ORF">AVEN_76264_1</name>
</gene>
<feature type="region of interest" description="Disordered" evidence="1">
    <location>
        <begin position="70"/>
        <end position="96"/>
    </location>
</feature>
<keyword evidence="3" id="KW-1185">Reference proteome</keyword>
<organism evidence="2 3">
    <name type="scientific">Araneus ventricosus</name>
    <name type="common">Orbweaver spider</name>
    <name type="synonym">Epeira ventricosa</name>
    <dbReference type="NCBI Taxonomy" id="182803"/>
    <lineage>
        <taxon>Eukaryota</taxon>
        <taxon>Metazoa</taxon>
        <taxon>Ecdysozoa</taxon>
        <taxon>Arthropoda</taxon>
        <taxon>Chelicerata</taxon>
        <taxon>Arachnida</taxon>
        <taxon>Araneae</taxon>
        <taxon>Araneomorphae</taxon>
        <taxon>Entelegynae</taxon>
        <taxon>Araneoidea</taxon>
        <taxon>Araneidae</taxon>
        <taxon>Araneus</taxon>
    </lineage>
</organism>
<evidence type="ECO:0000313" key="3">
    <source>
        <dbReference type="Proteomes" id="UP000499080"/>
    </source>
</evidence>
<sequence length="113" mass="12501">MNSFCKADSHTPRDSITVPVTATLVQGQSTTGPDDRPLLVQIRVGPELFPKVNMNSFVKMTGHYWSRCKATTGPGDEHSGPTQSGSFLDPSVRNPHKVNMNSFVKMTGHYWPR</sequence>
<accession>A0A4Y2LYU8</accession>
<name>A0A4Y2LYU8_ARAVE</name>
<dbReference type="AlphaFoldDB" id="A0A4Y2LYU8"/>
<comment type="caution">
    <text evidence="2">The sequence shown here is derived from an EMBL/GenBank/DDBJ whole genome shotgun (WGS) entry which is preliminary data.</text>
</comment>